<evidence type="ECO:0000259" key="1">
    <source>
        <dbReference type="Pfam" id="PF13884"/>
    </source>
</evidence>
<evidence type="ECO:0000313" key="3">
    <source>
        <dbReference type="Proteomes" id="UP000007257"/>
    </source>
</evidence>
<dbReference type="Pfam" id="PF13884">
    <property type="entry name" value="Peptidase_S74"/>
    <property type="match status" value="1"/>
</dbReference>
<dbReference type="RefSeq" id="WP_013577767.1">
    <property type="nucleotide sequence ID" value="NC_015062.1"/>
</dbReference>
<accession>A0A0H3FIB4</accession>
<geneLocation type="plasmid" evidence="2 3">
    <name>pRAHAQ01</name>
</geneLocation>
<proteinExistence type="predicted"/>
<gene>
    <name evidence="2" type="ordered locus">Rahaq_4503</name>
</gene>
<dbReference type="eggNOG" id="ENOG5030H6M">
    <property type="taxonomic scope" value="Bacteria"/>
</dbReference>
<evidence type="ECO:0000313" key="2">
    <source>
        <dbReference type="EMBL" id="ADW76086.1"/>
    </source>
</evidence>
<dbReference type="KEGG" id="rah:Rahaq_4503"/>
<sequence length="429" mass="44090">MSAGTIALTNNSAAVTGTGTAFTTDLKASDFIVVIVGGVTYTLGVKTITSATALTLITAYGGPTATGNAWTAVPNATLVGITAQVAADVAKAIRGLNLDKANWQQVFSGTGTITVTLPDGSTYTGPAWSNITTSLAAKAAKGANGDITSLTGLTTALSVPQGGTGAMTPATARTALGITPANIGALPTAGGTMAGTVNSTTTAGGFVKLAAGQTGANPINTLGASYLNANQYMTIDVCGTSTNIFTRLVTWNTSFKVFGFYDNGNGTCDGTWVGGSDERFKGNIEDFTDGLVATLSCRHVTYNKQDGSREIGVIAQDVERFASCAVVNLGRKEFGNSRVIEDFKGLNTAGFAAAAHGDAITSLFELLDLALNDPDSARAKIEEYKAAIVQPVPLTAEQKIFGGKTIDEMPADTDFTDTATAKNRRRNSR</sequence>
<keyword evidence="2" id="KW-0614">Plasmid</keyword>
<dbReference type="InterPro" id="IPR030392">
    <property type="entry name" value="S74_ICA"/>
</dbReference>
<dbReference type="EMBL" id="CP002506">
    <property type="protein sequence ID" value="ADW76086.1"/>
    <property type="molecule type" value="Genomic_DNA"/>
</dbReference>
<reference evidence="3" key="1">
    <citation type="submission" date="2011-01" db="EMBL/GenBank/DDBJ databases">
        <title>Complete sequence of plasmid1 of Rahnella sp. Y9602.</title>
        <authorList>
            <consortium name="US DOE Joint Genome Institute"/>
            <person name="Lucas S."/>
            <person name="Copeland A."/>
            <person name="Lapidus A."/>
            <person name="Cheng J.-F."/>
            <person name="Goodwin L."/>
            <person name="Pitluck S."/>
            <person name="Lu M."/>
            <person name="Detter J.C."/>
            <person name="Han C."/>
            <person name="Tapia R."/>
            <person name="Land M."/>
            <person name="Hauser L."/>
            <person name="Kyrpides N."/>
            <person name="Ivanova N."/>
            <person name="Ovchinnikova G."/>
            <person name="Pagani I."/>
            <person name="Sobecky P.A."/>
            <person name="Martinez R.J."/>
            <person name="Woyke T."/>
        </authorList>
    </citation>
    <scope>NUCLEOTIDE SEQUENCE [LARGE SCALE GENOMIC DNA]</scope>
    <source>
        <strain evidence="3">Y9602</strain>
        <plasmid evidence="3">pRAHAQ01</plasmid>
    </source>
</reference>
<name>A0A0H3FIB4_RAHSY</name>
<feature type="domain" description="Peptidase S74" evidence="1">
    <location>
        <begin position="276"/>
        <end position="320"/>
    </location>
</feature>
<dbReference type="OrthoDB" id="6683604at2"/>
<reference evidence="2 3" key="2">
    <citation type="journal article" date="2012" name="J. Bacteriol.">
        <title>Complete Genome Sequence of Rahnella sp. Strain Y9602, a Gammaproteobacterium Isolate from Metal- and Radionuclide-Contaminated Soil.</title>
        <authorList>
            <person name="Martinez R.J."/>
            <person name="Bruce D."/>
            <person name="Detter C."/>
            <person name="Goodwin L.A."/>
            <person name="Han J."/>
            <person name="Han C.S."/>
            <person name="Held B."/>
            <person name="Land M.L."/>
            <person name="Mikhailova N."/>
            <person name="Nolan M."/>
            <person name="Pennacchio L."/>
            <person name="Pitluck S."/>
            <person name="Tapia R."/>
            <person name="Woyke T."/>
            <person name="Sobecky P.A."/>
        </authorList>
    </citation>
    <scope>NUCLEOTIDE SEQUENCE [LARGE SCALE GENOMIC DNA]</scope>
    <source>
        <strain evidence="2 3">Y9602</strain>
        <plasmid evidence="2">pRAHAQ01</plasmid>
    </source>
</reference>
<protein>
    <recommendedName>
        <fullName evidence="1">Peptidase S74 domain-containing protein</fullName>
    </recommendedName>
</protein>
<dbReference type="HOGENOM" id="CLU_051484_0_0_6"/>
<dbReference type="AlphaFoldDB" id="A0A0H3FIB4"/>
<organism evidence="2 3">
    <name type="scientific">Rahnella sp. (strain Y9602)</name>
    <dbReference type="NCBI Taxonomy" id="2703885"/>
    <lineage>
        <taxon>Bacteria</taxon>
        <taxon>Pseudomonadati</taxon>
        <taxon>Pseudomonadota</taxon>
        <taxon>Gammaproteobacteria</taxon>
        <taxon>Enterobacterales</taxon>
        <taxon>Yersiniaceae</taxon>
        <taxon>Rahnella</taxon>
    </lineage>
</organism>
<dbReference type="Proteomes" id="UP000007257">
    <property type="component" value="Plasmid pRAHAQ01"/>
</dbReference>